<dbReference type="NCBIfam" id="NF004128">
    <property type="entry name" value="PRK05618.1-2"/>
    <property type="match status" value="1"/>
</dbReference>
<comment type="subunit">
    <text evidence="5">Part of the 50S ribosomal subunit; part of the 5S rRNA/L5/L18/L25 subcomplex. Contacts the 5S rRNA. Binds to the 5S rRNA independently of L5 and L18.</text>
</comment>
<evidence type="ECO:0000259" key="7">
    <source>
        <dbReference type="Pfam" id="PF01386"/>
    </source>
</evidence>
<evidence type="ECO:0000256" key="4">
    <source>
        <dbReference type="ARBA" id="ARBA00023274"/>
    </source>
</evidence>
<name>A0A1G6C559_9GAMM</name>
<proteinExistence type="inferred from homology"/>
<dbReference type="InterPro" id="IPR001021">
    <property type="entry name" value="Ribosomal_bL25_long"/>
</dbReference>
<evidence type="ECO:0000256" key="6">
    <source>
        <dbReference type="SAM" id="MobiDB-lite"/>
    </source>
</evidence>
<dbReference type="CDD" id="cd00495">
    <property type="entry name" value="Ribosomal_L25_TL5_CTC"/>
    <property type="match status" value="1"/>
</dbReference>
<dbReference type="Proteomes" id="UP000199626">
    <property type="component" value="Unassembled WGS sequence"/>
</dbReference>
<dbReference type="InterPro" id="IPR020930">
    <property type="entry name" value="Ribosomal_uL5_bac-type"/>
</dbReference>
<keyword evidence="2 5" id="KW-0694">RNA-binding</keyword>
<comment type="function">
    <text evidence="5">This is one of the proteins that binds to the 5S RNA in the ribosome where it forms part of the central protuberance.</text>
</comment>
<dbReference type="OrthoDB" id="9806411at2"/>
<keyword evidence="1 5" id="KW-0699">rRNA-binding</keyword>
<dbReference type="Pfam" id="PF01386">
    <property type="entry name" value="Ribosomal_L25p"/>
    <property type="match status" value="1"/>
</dbReference>
<dbReference type="AlphaFoldDB" id="A0A1G6C559"/>
<dbReference type="FunFam" id="2.40.240.10:FF:000002">
    <property type="entry name" value="50S ribosomal protein L25"/>
    <property type="match status" value="1"/>
</dbReference>
<dbReference type="EMBL" id="FMXN01000005">
    <property type="protein sequence ID" value="SDB28039.1"/>
    <property type="molecule type" value="Genomic_DNA"/>
</dbReference>
<dbReference type="InterPro" id="IPR020055">
    <property type="entry name" value="Ribosomal_bL25_short"/>
</dbReference>
<dbReference type="SUPFAM" id="SSF50715">
    <property type="entry name" value="Ribosomal protein L25-like"/>
    <property type="match status" value="1"/>
</dbReference>
<accession>A0A1G6C559</accession>
<dbReference type="Pfam" id="PF14693">
    <property type="entry name" value="Ribosomal_TL5_C"/>
    <property type="match status" value="1"/>
</dbReference>
<dbReference type="HAMAP" id="MF_01334">
    <property type="entry name" value="Ribosomal_bL25_CTC"/>
    <property type="match status" value="1"/>
</dbReference>
<evidence type="ECO:0000259" key="8">
    <source>
        <dbReference type="Pfam" id="PF14693"/>
    </source>
</evidence>
<dbReference type="GO" id="GO:0003735">
    <property type="term" value="F:structural constituent of ribosome"/>
    <property type="evidence" value="ECO:0007669"/>
    <property type="project" value="InterPro"/>
</dbReference>
<dbReference type="InterPro" id="IPR020057">
    <property type="entry name" value="Ribosomal_bL25_b-dom"/>
</dbReference>
<evidence type="ECO:0000256" key="2">
    <source>
        <dbReference type="ARBA" id="ARBA00022884"/>
    </source>
</evidence>
<evidence type="ECO:0000256" key="5">
    <source>
        <dbReference type="HAMAP-Rule" id="MF_01334"/>
    </source>
</evidence>
<dbReference type="InterPro" id="IPR029751">
    <property type="entry name" value="Ribosomal_L25_dom"/>
</dbReference>
<dbReference type="InterPro" id="IPR011035">
    <property type="entry name" value="Ribosomal_bL25/Gln-tRNA_synth"/>
</dbReference>
<keyword evidence="4 5" id="KW-0687">Ribonucleoprotein</keyword>
<dbReference type="GO" id="GO:0006412">
    <property type="term" value="P:translation"/>
    <property type="evidence" value="ECO:0007669"/>
    <property type="project" value="UniProtKB-UniRule"/>
</dbReference>
<comment type="similarity">
    <text evidence="5">Belongs to the bacterial ribosomal protein bL25 family. CTC subfamily.</text>
</comment>
<feature type="domain" description="Large ribosomal subunit protein bL25 beta" evidence="8">
    <location>
        <begin position="103"/>
        <end position="194"/>
    </location>
</feature>
<dbReference type="GO" id="GO:0022625">
    <property type="term" value="C:cytosolic large ribosomal subunit"/>
    <property type="evidence" value="ECO:0007669"/>
    <property type="project" value="TreeGrafter"/>
</dbReference>
<dbReference type="NCBIfam" id="NF004612">
    <property type="entry name" value="PRK05943.1"/>
    <property type="match status" value="1"/>
</dbReference>
<dbReference type="InterPro" id="IPR020056">
    <property type="entry name" value="Rbsml_bL25/Gln-tRNA_synth_N"/>
</dbReference>
<keyword evidence="10" id="KW-1185">Reference proteome</keyword>
<dbReference type="GO" id="GO:0008097">
    <property type="term" value="F:5S rRNA binding"/>
    <property type="evidence" value="ECO:0007669"/>
    <property type="project" value="InterPro"/>
</dbReference>
<evidence type="ECO:0000313" key="9">
    <source>
        <dbReference type="EMBL" id="SDB28039.1"/>
    </source>
</evidence>
<dbReference type="NCBIfam" id="NF004130">
    <property type="entry name" value="PRK05618.1-5"/>
    <property type="match status" value="1"/>
</dbReference>
<evidence type="ECO:0000256" key="1">
    <source>
        <dbReference type="ARBA" id="ARBA00022730"/>
    </source>
</evidence>
<dbReference type="PANTHER" id="PTHR33284">
    <property type="entry name" value="RIBOSOMAL PROTEIN L25/GLN-TRNA SYNTHETASE, ANTI-CODON-BINDING DOMAIN-CONTAINING PROTEIN"/>
    <property type="match status" value="1"/>
</dbReference>
<reference evidence="10" key="1">
    <citation type="submission" date="2016-10" db="EMBL/GenBank/DDBJ databases">
        <authorList>
            <person name="Varghese N."/>
            <person name="Submissions S."/>
        </authorList>
    </citation>
    <scope>NUCLEOTIDE SEQUENCE [LARGE SCALE GENOMIC DNA]</scope>
    <source>
        <strain evidence="10">CGMCC 1.10824</strain>
    </source>
</reference>
<evidence type="ECO:0000313" key="10">
    <source>
        <dbReference type="Proteomes" id="UP000199626"/>
    </source>
</evidence>
<dbReference type="HAMAP" id="MF_01336">
    <property type="entry name" value="Ribosomal_bL25"/>
    <property type="match status" value="1"/>
</dbReference>
<dbReference type="PANTHER" id="PTHR33284:SF1">
    <property type="entry name" value="RIBOSOMAL PROTEIN L25_GLN-TRNA SYNTHETASE, ANTI-CODON-BINDING DOMAIN-CONTAINING PROTEIN"/>
    <property type="match status" value="1"/>
</dbReference>
<dbReference type="NCBIfam" id="TIGR00731">
    <property type="entry name" value="bL25_bact_ctc"/>
    <property type="match status" value="1"/>
</dbReference>
<keyword evidence="3 5" id="KW-0689">Ribosomal protein</keyword>
<dbReference type="RefSeq" id="WP_092592530.1">
    <property type="nucleotide sequence ID" value="NZ_FMXN01000005.1"/>
</dbReference>
<sequence>MSTIEFVLQAEVRKDTGKGASRRLRRADKVPAILYGAGEEAISLTLDHNKVNNMSEHEGFYSQIVTLVIDGKKHQTILKDVQRHPFKPKLAHLDFQRVVKGQKLQTLVPVHLVNEESAVGVKLEGGILMHHITDVEVECMPQDIPEAIVVDVANLKVGETVHLSDLVIPETIELLDLMKGEDFNHPVVSISAPRVEVETDEAADEAGDDAENKSDAE</sequence>
<dbReference type="Gene3D" id="2.40.240.10">
    <property type="entry name" value="Ribosomal Protein L25, Chain P"/>
    <property type="match status" value="1"/>
</dbReference>
<dbReference type="InterPro" id="IPR037121">
    <property type="entry name" value="Ribosomal_bL25_C"/>
</dbReference>
<organism evidence="9 10">
    <name type="scientific">Pseudidiomarina indica</name>
    <dbReference type="NCBI Taxonomy" id="1159017"/>
    <lineage>
        <taxon>Bacteria</taxon>
        <taxon>Pseudomonadati</taxon>
        <taxon>Pseudomonadota</taxon>
        <taxon>Gammaproteobacteria</taxon>
        <taxon>Alteromonadales</taxon>
        <taxon>Idiomarinaceae</taxon>
        <taxon>Pseudidiomarina</taxon>
    </lineage>
</organism>
<dbReference type="STRING" id="1159017.SAMN02927930_01071"/>
<gene>
    <name evidence="5" type="primary">rplY</name>
    <name evidence="5" type="synonym">ctc</name>
    <name evidence="9" type="ORF">SAMN02927930_01071</name>
</gene>
<protein>
    <recommendedName>
        <fullName evidence="5">Large ribosomal subunit protein bL25</fullName>
    </recommendedName>
    <alternativeName>
        <fullName evidence="5">General stress protein CTC</fullName>
    </alternativeName>
</protein>
<dbReference type="Gene3D" id="2.170.120.20">
    <property type="entry name" value="Ribosomal protein L25, beta domain"/>
    <property type="match status" value="1"/>
</dbReference>
<feature type="region of interest" description="Disordered" evidence="6">
    <location>
        <begin position="195"/>
        <end position="217"/>
    </location>
</feature>
<feature type="compositionally biased region" description="Acidic residues" evidence="6">
    <location>
        <begin position="198"/>
        <end position="209"/>
    </location>
</feature>
<evidence type="ECO:0000256" key="3">
    <source>
        <dbReference type="ARBA" id="ARBA00022980"/>
    </source>
</evidence>
<feature type="domain" description="Large ribosomal subunit protein bL25 L25" evidence="7">
    <location>
        <begin position="8"/>
        <end position="95"/>
    </location>
</feature>